<dbReference type="EMBL" id="SRZC01000006">
    <property type="protein sequence ID" value="TGX83047.1"/>
    <property type="molecule type" value="Genomic_DNA"/>
</dbReference>
<proteinExistence type="predicted"/>
<organism evidence="1 2">
    <name type="scientific">Palleniella muris</name>
    <dbReference type="NCBI Taxonomy" id="3038145"/>
    <lineage>
        <taxon>Bacteria</taxon>
        <taxon>Pseudomonadati</taxon>
        <taxon>Bacteroidota</taxon>
        <taxon>Bacteroidia</taxon>
        <taxon>Bacteroidales</taxon>
        <taxon>Prevotellaceae</taxon>
        <taxon>Palleniella</taxon>
    </lineage>
</organism>
<reference evidence="1" key="1">
    <citation type="submission" date="2019-04" db="EMBL/GenBank/DDBJ databases">
        <title>Microbes associate with the intestines of laboratory mice.</title>
        <authorList>
            <person name="Navarre W."/>
            <person name="Wong E."/>
            <person name="Huang K."/>
            <person name="Tropini C."/>
            <person name="Ng K."/>
            <person name="Yu B."/>
        </authorList>
    </citation>
    <scope>NUCLEOTIDE SEQUENCE</scope>
    <source>
        <strain evidence="1">NM73_A23</strain>
    </source>
</reference>
<accession>A0AC61QRL4</accession>
<evidence type="ECO:0000313" key="1">
    <source>
        <dbReference type="EMBL" id="TGX83047.1"/>
    </source>
</evidence>
<keyword evidence="2" id="KW-1185">Reference proteome</keyword>
<sequence>MPEKLQHITKIIRDFLFSAVNREFLIFLFFLVLSSAYWLMSVLNDTMEREIQIPVQLTGVPGNVVVLADSMPNVRIVVRDKGFVLATYMYRKHTPLVKVPFQTYAKTSDKITVTASEMQKLVSQQLSGSTKIVSVKPEKLELAYNHGKHKRVPVKMLGVVSADANYYLARVQFRPAYVTVYGSSQILDSLTAVYTVRQNIRNVRDTLSAVVRLRPIPGTKFVPDKVRMTLCPDVMVEATTSVPIIPANVPVTKTLRTFPSQVDVSYVIGASQYKKIGVSQFTVVADYHSTAGGTTEKCSLRIVRSPRDARNVRLAVSDVDYLIEQ</sequence>
<comment type="caution">
    <text evidence="1">The sequence shown here is derived from an EMBL/GenBank/DDBJ whole genome shotgun (WGS) entry which is preliminary data.</text>
</comment>
<protein>
    <submittedName>
        <fullName evidence="1">YbbR-like domain-containing protein</fullName>
    </submittedName>
</protein>
<gene>
    <name evidence="1" type="ORF">E5358_05160</name>
</gene>
<name>A0AC61QRL4_9BACT</name>
<evidence type="ECO:0000313" key="2">
    <source>
        <dbReference type="Proteomes" id="UP000308886"/>
    </source>
</evidence>
<dbReference type="Proteomes" id="UP000308886">
    <property type="component" value="Unassembled WGS sequence"/>
</dbReference>